<name>A0A6P1T2I5_9RHOB</name>
<gene>
    <name evidence="2" type="ORF">GO499_05705</name>
</gene>
<dbReference type="SUPFAM" id="SSF55826">
    <property type="entry name" value="YbaK/ProRS associated domain"/>
    <property type="match status" value="1"/>
</dbReference>
<proteinExistence type="predicted"/>
<dbReference type="KEGG" id="amaq:GO499_05705"/>
<sequence>MSKSLKRVLADAEAKGLSLEPLRLDEGTLTADAAAAAAGTTPGQIVKSIILRNPNSDEHILFLTAGNNMVDLNKAAQTAGHALEKADAASIRRVTGFAIGGVSPLGHLTPPRTFLDPDILTYPTVWAAAGTPHHIFEIVPAVLKEKTGAVLADFTVPK</sequence>
<dbReference type="PANTHER" id="PTHR30411">
    <property type="entry name" value="CYTOPLASMIC PROTEIN"/>
    <property type="match status" value="1"/>
</dbReference>
<dbReference type="Gene3D" id="3.90.960.10">
    <property type="entry name" value="YbaK/aminoacyl-tRNA synthetase-associated domain"/>
    <property type="match status" value="1"/>
</dbReference>
<protein>
    <submittedName>
        <fullName evidence="2">YbaK/EbsC family protein</fullName>
    </submittedName>
</protein>
<dbReference type="InterPro" id="IPR007214">
    <property type="entry name" value="YbaK/aa-tRNA-synth-assoc-dom"/>
</dbReference>
<dbReference type="PANTHER" id="PTHR30411:SF1">
    <property type="entry name" value="CYTOPLASMIC PROTEIN"/>
    <property type="match status" value="1"/>
</dbReference>
<evidence type="ECO:0000313" key="2">
    <source>
        <dbReference type="EMBL" id="QHQ34722.1"/>
    </source>
</evidence>
<dbReference type="Pfam" id="PF04073">
    <property type="entry name" value="tRNA_edit"/>
    <property type="match status" value="1"/>
</dbReference>
<dbReference type="GO" id="GO:0002161">
    <property type="term" value="F:aminoacyl-tRNA deacylase activity"/>
    <property type="evidence" value="ECO:0007669"/>
    <property type="project" value="InterPro"/>
</dbReference>
<dbReference type="AlphaFoldDB" id="A0A6P1T2I5"/>
<dbReference type="EMBL" id="CP046620">
    <property type="protein sequence ID" value="QHQ34722.1"/>
    <property type="molecule type" value="Genomic_DNA"/>
</dbReference>
<keyword evidence="3" id="KW-1185">Reference proteome</keyword>
<dbReference type="RefSeq" id="WP_161861291.1">
    <property type="nucleotide sequence ID" value="NZ_CP046620.1"/>
</dbReference>
<accession>A0A6P1T2I5</accession>
<dbReference type="CDD" id="cd04333">
    <property type="entry name" value="ProX_deacylase"/>
    <property type="match status" value="1"/>
</dbReference>
<reference evidence="2 3" key="1">
    <citation type="submission" date="2019-12" db="EMBL/GenBank/DDBJ databases">
        <title>Complete genome sequence of Algicella marina strain 9Alg 56(T) isolated from the red alga Tichocarpus crinitus.</title>
        <authorList>
            <person name="Kim S.-G."/>
            <person name="Nedashkovskaya O.I."/>
        </authorList>
    </citation>
    <scope>NUCLEOTIDE SEQUENCE [LARGE SCALE GENOMIC DNA]</scope>
    <source>
        <strain evidence="2 3">9Alg 56</strain>
    </source>
</reference>
<organism evidence="2 3">
    <name type="scientific">Algicella marina</name>
    <dbReference type="NCBI Taxonomy" id="2683284"/>
    <lineage>
        <taxon>Bacteria</taxon>
        <taxon>Pseudomonadati</taxon>
        <taxon>Pseudomonadota</taxon>
        <taxon>Alphaproteobacteria</taxon>
        <taxon>Rhodobacterales</taxon>
        <taxon>Paracoccaceae</taxon>
        <taxon>Algicella</taxon>
    </lineage>
</organism>
<evidence type="ECO:0000259" key="1">
    <source>
        <dbReference type="Pfam" id="PF04073"/>
    </source>
</evidence>
<dbReference type="Proteomes" id="UP000464495">
    <property type="component" value="Chromosome"/>
</dbReference>
<feature type="domain" description="YbaK/aminoacyl-tRNA synthetase-associated" evidence="1">
    <location>
        <begin position="26"/>
        <end position="144"/>
    </location>
</feature>
<evidence type="ECO:0000313" key="3">
    <source>
        <dbReference type="Proteomes" id="UP000464495"/>
    </source>
</evidence>
<dbReference type="InterPro" id="IPR036754">
    <property type="entry name" value="YbaK/aa-tRNA-synt-asso_dom_sf"/>
</dbReference>